<feature type="compositionally biased region" description="Low complexity" evidence="1">
    <location>
        <begin position="150"/>
        <end position="167"/>
    </location>
</feature>
<feature type="region of interest" description="Disordered" evidence="1">
    <location>
        <begin position="106"/>
        <end position="252"/>
    </location>
</feature>
<feature type="compositionally biased region" description="Basic and acidic residues" evidence="1">
    <location>
        <begin position="137"/>
        <end position="148"/>
    </location>
</feature>
<sequence length="418" mass="44706">MSTNLPRLLRDVGRALSGQLEALRRDIAALHSMEGMKRKPRRVERAVPKRQPHAPRKARQQRPIAWLDEARRLYEAEGLDKRDIARAVGVTPERIRQVIKKFKWRAARPPAVARAEAPVPERRPRTGKKSAAGGSARKGEQPAEDGERLAVAAAAPAASEAGPATPTAERHARKRGPGTGDPATQEVAPAEVKGSAPIRKIAGGVGRTQTRLTEKAPRGAARRDRDALVARGSRHTEQSGAGSAGDAGVAPGPAMLTRQAEKAERDARFRAMWEGGTSYSELRAAFGLVSHHAVLIKAVKMGLAARPGERPPVAGRRTSSSMVMLLEKRRADEERLAAATSTSDVVAAARLYLQRKGVVIYAASVVDGPAAAPETLKVDGRAMSPQEMVGIAVKRGFDPTQIQPLLRRSTTEAAVAAS</sequence>
<dbReference type="Proteomes" id="UP000321638">
    <property type="component" value="Unassembled WGS sequence"/>
</dbReference>
<feature type="compositionally biased region" description="Basic and acidic residues" evidence="1">
    <location>
        <begin position="212"/>
        <end position="228"/>
    </location>
</feature>
<evidence type="ECO:0000313" key="3">
    <source>
        <dbReference type="Proteomes" id="UP000321638"/>
    </source>
</evidence>
<keyword evidence="3" id="KW-1185">Reference proteome</keyword>
<feature type="region of interest" description="Disordered" evidence="1">
    <location>
        <begin position="35"/>
        <end position="61"/>
    </location>
</feature>
<feature type="compositionally biased region" description="Low complexity" evidence="1">
    <location>
        <begin position="107"/>
        <end position="118"/>
    </location>
</feature>
<organism evidence="2 3">
    <name type="scientific">Vineibacter terrae</name>
    <dbReference type="NCBI Taxonomy" id="2586908"/>
    <lineage>
        <taxon>Bacteria</taxon>
        <taxon>Pseudomonadati</taxon>
        <taxon>Pseudomonadota</taxon>
        <taxon>Alphaproteobacteria</taxon>
        <taxon>Hyphomicrobiales</taxon>
        <taxon>Vineibacter</taxon>
    </lineage>
</organism>
<feature type="compositionally biased region" description="Basic residues" evidence="1">
    <location>
        <begin position="38"/>
        <end position="60"/>
    </location>
</feature>
<name>A0A5C8PFI4_9HYPH</name>
<dbReference type="OrthoDB" id="9798071at2"/>
<accession>A0A5C8PFI4</accession>
<gene>
    <name evidence="2" type="ORF">FHP25_24900</name>
</gene>
<dbReference type="RefSeq" id="WP_147849696.1">
    <property type="nucleotide sequence ID" value="NZ_VDUZ01000032.1"/>
</dbReference>
<dbReference type="AlphaFoldDB" id="A0A5C8PFI4"/>
<protein>
    <submittedName>
        <fullName evidence="2">Uncharacterized protein</fullName>
    </submittedName>
</protein>
<reference evidence="2 3" key="1">
    <citation type="submission" date="2019-06" db="EMBL/GenBank/DDBJ databases">
        <title>New taxonomy in bacterial strain CC-CFT640, isolated from vineyard.</title>
        <authorList>
            <person name="Lin S.-Y."/>
            <person name="Tsai C.-F."/>
            <person name="Young C.-C."/>
        </authorList>
    </citation>
    <scope>NUCLEOTIDE SEQUENCE [LARGE SCALE GENOMIC DNA]</scope>
    <source>
        <strain evidence="2 3">CC-CFT640</strain>
    </source>
</reference>
<dbReference type="EMBL" id="VDUZ01000032">
    <property type="protein sequence ID" value="TXL72537.1"/>
    <property type="molecule type" value="Genomic_DNA"/>
</dbReference>
<feature type="compositionally biased region" description="Low complexity" evidence="1">
    <location>
        <begin position="239"/>
        <end position="252"/>
    </location>
</feature>
<comment type="caution">
    <text evidence="2">The sequence shown here is derived from an EMBL/GenBank/DDBJ whole genome shotgun (WGS) entry which is preliminary data.</text>
</comment>
<evidence type="ECO:0000313" key="2">
    <source>
        <dbReference type="EMBL" id="TXL72537.1"/>
    </source>
</evidence>
<proteinExistence type="predicted"/>
<evidence type="ECO:0000256" key="1">
    <source>
        <dbReference type="SAM" id="MobiDB-lite"/>
    </source>
</evidence>